<keyword evidence="3" id="KW-0964">Secreted</keyword>
<evidence type="ECO:0000256" key="5">
    <source>
        <dbReference type="ARBA" id="ARBA00022729"/>
    </source>
</evidence>
<dbReference type="PANTHER" id="PTHR10560:SF0">
    <property type="entry name" value="THROMBOPOIETIN"/>
    <property type="match status" value="1"/>
</dbReference>
<keyword evidence="4" id="KW-0372">Hormone</keyword>
<dbReference type="GO" id="GO:0005179">
    <property type="term" value="F:hormone activity"/>
    <property type="evidence" value="ECO:0007669"/>
    <property type="project" value="UniProtKB-KW"/>
</dbReference>
<gene>
    <name evidence="9" type="primary">THPO</name>
</gene>
<dbReference type="GO" id="GO:0008283">
    <property type="term" value="P:cell population proliferation"/>
    <property type="evidence" value="ECO:0007669"/>
    <property type="project" value="InterPro"/>
</dbReference>
<dbReference type="Proteomes" id="UP001652642">
    <property type="component" value="Chromosome 3"/>
</dbReference>
<reference evidence="9" key="1">
    <citation type="submission" date="2025-08" db="UniProtKB">
        <authorList>
            <consortium name="RefSeq"/>
        </authorList>
    </citation>
    <scope>IDENTIFICATION</scope>
</reference>
<keyword evidence="5" id="KW-0732">Signal</keyword>
<evidence type="ECO:0000256" key="3">
    <source>
        <dbReference type="ARBA" id="ARBA00022525"/>
    </source>
</evidence>
<keyword evidence="7" id="KW-0325">Glycoprotein</keyword>
<dbReference type="GO" id="GO:1902035">
    <property type="term" value="P:positive regulation of hematopoietic stem cell proliferation"/>
    <property type="evidence" value="ECO:0007669"/>
    <property type="project" value="TreeGrafter"/>
</dbReference>
<dbReference type="PROSITE" id="PS00817">
    <property type="entry name" value="EPO_TPO"/>
    <property type="match status" value="1"/>
</dbReference>
<dbReference type="InterPro" id="IPR019767">
    <property type="entry name" value="EPO/TPO_CS"/>
</dbReference>
<proteinExistence type="inferred from homology"/>
<dbReference type="KEGG" id="pvt:110089823"/>
<dbReference type="PANTHER" id="PTHR10560">
    <property type="entry name" value="THROMBOPOIETIN"/>
    <property type="match status" value="1"/>
</dbReference>
<name>A0A6J0V7G7_9SAUR</name>
<dbReference type="AlphaFoldDB" id="A0A6J0V7G7"/>
<dbReference type="PRINTS" id="PR01485">
    <property type="entry name" value="THROMBOPTN"/>
</dbReference>
<keyword evidence="8" id="KW-1185">Reference proteome</keyword>
<accession>A0A6J0V7G7</accession>
<dbReference type="CTD" id="7066"/>
<evidence type="ECO:0000256" key="2">
    <source>
        <dbReference type="ARBA" id="ARBA00005782"/>
    </source>
</evidence>
<evidence type="ECO:0000256" key="1">
    <source>
        <dbReference type="ARBA" id="ARBA00004613"/>
    </source>
</evidence>
<keyword evidence="6" id="KW-1015">Disulfide bond</keyword>
<evidence type="ECO:0000313" key="9">
    <source>
        <dbReference type="RefSeq" id="XP_020668802.2"/>
    </source>
</evidence>
<sequence>MNLIKHGVNPPSSPVSVLFILFIPTPADVASIFYTPDVVTMFLGSARGKHGLCGCETVGGKGIKPRRQIHDLMSAEPLTIFPFLFPVLIPNPHSPPGLLLLLLPVFLHHIKLSRMSPAGLVCDRRLLQRYIRESFELEDRLSQCRMLPLLQQPVPLPLVGFNLREWATKTNPSKGKEVLLDLVKLVEGITAAQQELNQGCPSVLLQQLFEKTSFFILQLQNFRWQEQDVPGQPEGTPRLILESNLRKIFQTYKQLLRGKLNFLFSDLRKDLCSEGDSV</sequence>
<dbReference type="Pfam" id="PF00758">
    <property type="entry name" value="EPO_TPO"/>
    <property type="match status" value="1"/>
</dbReference>
<comment type="subcellular location">
    <subcellularLocation>
        <location evidence="1">Secreted</location>
    </subcellularLocation>
</comment>
<evidence type="ECO:0000313" key="8">
    <source>
        <dbReference type="Proteomes" id="UP001652642"/>
    </source>
</evidence>
<dbReference type="InterPro" id="IPR003978">
    <property type="entry name" value="Thrombopoietin"/>
</dbReference>
<dbReference type="InParanoid" id="A0A6J0V7G7"/>
<dbReference type="GO" id="GO:0038163">
    <property type="term" value="P:thrombopoietin-mediated signaling pathway"/>
    <property type="evidence" value="ECO:0007669"/>
    <property type="project" value="TreeGrafter"/>
</dbReference>
<dbReference type="OrthoDB" id="9892121at2759"/>
<dbReference type="GeneID" id="110089823"/>
<dbReference type="GO" id="GO:0005576">
    <property type="term" value="C:extracellular region"/>
    <property type="evidence" value="ECO:0007669"/>
    <property type="project" value="UniProtKB-SubCell"/>
</dbReference>
<dbReference type="GO" id="GO:0070374">
    <property type="term" value="P:positive regulation of ERK1 and ERK2 cascade"/>
    <property type="evidence" value="ECO:0007669"/>
    <property type="project" value="TreeGrafter"/>
</dbReference>
<dbReference type="GO" id="GO:0005125">
    <property type="term" value="F:cytokine activity"/>
    <property type="evidence" value="ECO:0007669"/>
    <property type="project" value="InterPro"/>
</dbReference>
<dbReference type="InterPro" id="IPR009079">
    <property type="entry name" value="4_helix_cytokine-like_core"/>
</dbReference>
<dbReference type="Gene3D" id="1.20.1250.10">
    <property type="match status" value="1"/>
</dbReference>
<evidence type="ECO:0000256" key="7">
    <source>
        <dbReference type="ARBA" id="ARBA00023180"/>
    </source>
</evidence>
<protein>
    <submittedName>
        <fullName evidence="9">Thrombopoietin isoform X1</fullName>
    </submittedName>
</protein>
<dbReference type="RefSeq" id="XP_020668802.2">
    <property type="nucleotide sequence ID" value="XM_020813143.2"/>
</dbReference>
<organism evidence="8 9">
    <name type="scientific">Pogona vitticeps</name>
    <name type="common">central bearded dragon</name>
    <dbReference type="NCBI Taxonomy" id="103695"/>
    <lineage>
        <taxon>Eukaryota</taxon>
        <taxon>Metazoa</taxon>
        <taxon>Chordata</taxon>
        <taxon>Craniata</taxon>
        <taxon>Vertebrata</taxon>
        <taxon>Euteleostomi</taxon>
        <taxon>Lepidosauria</taxon>
        <taxon>Squamata</taxon>
        <taxon>Bifurcata</taxon>
        <taxon>Unidentata</taxon>
        <taxon>Episquamata</taxon>
        <taxon>Toxicofera</taxon>
        <taxon>Iguania</taxon>
        <taxon>Acrodonta</taxon>
        <taxon>Agamidae</taxon>
        <taxon>Amphibolurinae</taxon>
        <taxon>Pogona</taxon>
    </lineage>
</organism>
<evidence type="ECO:0000256" key="6">
    <source>
        <dbReference type="ARBA" id="ARBA00023157"/>
    </source>
</evidence>
<dbReference type="SUPFAM" id="SSF47266">
    <property type="entry name" value="4-helical cytokines"/>
    <property type="match status" value="1"/>
</dbReference>
<dbReference type="InterPro" id="IPR001323">
    <property type="entry name" value="EPO_TPO"/>
</dbReference>
<comment type="similarity">
    <text evidence="2">Belongs to the EPO/TPO family.</text>
</comment>
<evidence type="ECO:0000256" key="4">
    <source>
        <dbReference type="ARBA" id="ARBA00022702"/>
    </source>
</evidence>